<evidence type="ECO:0000256" key="1">
    <source>
        <dbReference type="ARBA" id="ARBA00004316"/>
    </source>
</evidence>
<feature type="coiled-coil region" evidence="4">
    <location>
        <begin position="257"/>
        <end position="333"/>
    </location>
</feature>
<dbReference type="PANTHER" id="PTHR14240">
    <property type="entry name" value="RETINITIS PIGMENTOSA GTPASE REGULATOR-INTERACTING PROTEIN"/>
    <property type="match status" value="1"/>
</dbReference>
<feature type="region of interest" description="Disordered" evidence="5">
    <location>
        <begin position="799"/>
        <end position="827"/>
    </location>
</feature>
<accession>A0AAV6SYW0</accession>
<dbReference type="EMBL" id="JAGKHQ010000002">
    <property type="protein sequence ID" value="KAG7522151.1"/>
    <property type="molecule type" value="Genomic_DNA"/>
</dbReference>
<dbReference type="GO" id="GO:0032391">
    <property type="term" value="C:photoreceptor connecting cilium"/>
    <property type="evidence" value="ECO:0007669"/>
    <property type="project" value="TreeGrafter"/>
</dbReference>
<evidence type="ECO:0000256" key="2">
    <source>
        <dbReference type="ARBA" id="ARBA00023054"/>
    </source>
</evidence>
<dbReference type="InterPro" id="IPR031139">
    <property type="entry name" value="RPGRIP1_fam"/>
</dbReference>
<comment type="subcellular location">
    <subcellularLocation>
        <location evidence="1">Cell projection</location>
    </subcellularLocation>
</comment>
<feature type="domain" description="RPGRIP1 C-terminal" evidence="7">
    <location>
        <begin position="841"/>
        <end position="1003"/>
    </location>
</feature>
<feature type="coiled-coil region" evidence="4">
    <location>
        <begin position="365"/>
        <end position="402"/>
    </location>
</feature>
<organism evidence="8 9">
    <name type="scientific">Solea senegalensis</name>
    <name type="common">Senegalese sole</name>
    <dbReference type="NCBI Taxonomy" id="28829"/>
    <lineage>
        <taxon>Eukaryota</taxon>
        <taxon>Metazoa</taxon>
        <taxon>Chordata</taxon>
        <taxon>Craniata</taxon>
        <taxon>Vertebrata</taxon>
        <taxon>Euteleostomi</taxon>
        <taxon>Actinopterygii</taxon>
        <taxon>Neopterygii</taxon>
        <taxon>Teleostei</taxon>
        <taxon>Neoteleostei</taxon>
        <taxon>Acanthomorphata</taxon>
        <taxon>Carangaria</taxon>
        <taxon>Pleuronectiformes</taxon>
        <taxon>Pleuronectoidei</taxon>
        <taxon>Soleidae</taxon>
        <taxon>Solea</taxon>
    </lineage>
</organism>
<dbReference type="AlphaFoldDB" id="A0AAV6SYW0"/>
<sequence>MSGQPDTAAETAADDVSRLQGVLQDMSVHQNARARPDVSQMSREELEDRFLRLYEESLLFKQHVNKQEDKIKKLGTKLMKLVKDRGRMEQLAAGGAQAVSRARNVEMEMMLEELQEKVRGLQTENEGLKQRLLVAKQQLMNSQTGRPRPYKRVQPRVNSGLKRRDDSPSPSHTRPGLLEEAKARTRNLENIIESQQSHMEEMEAELEQLREELRATQAEYEDRLQQAQQINKLRSHVNNNVTQIKLQKQLTEKSNAVTVLEGQLQEHKQTLKAAIQKLDELSEQLKHEKLKSGDLENRLHVSNNKVELLPQQLSAVEQERDQLKENYNKLLDSIFDVSQQQKWQSQEQQLKLQIVQLETALKADLDDKNLILQKLKAERETHEKLAEENKKLHSQFLEQKQEMDELRDGLKLHSRESEPRKQRRDLSFLEQVEEKGSVQELQAAHAETILELEKTRHLLSTENKISNDYKAELEAVQLKMENDRASYEQKLERQTQLLDASVAKIKKLEAQLRELAYSPKTHIYRADVADEVESDESDEAIRLEPGQNLVELQIVSASLSPSLLEALGDDEPYTFCTYCFYLSKLHSTPVVTGHRPSYGYTSKYVVSADRRFRDYLGRESVTVELHQALGTDWRTLASGRLPLQQLLKQDEKVHGKIQLVGAELGTVGSLDYWMRVSNPTTETSHGLKDEDLKKPGGFIGSAVNTQAQVPAQVPAQALPPLPKLKQETQARDAVFAKKVTFVSPTPAAELVQDTSPPGLGDQTPAPVMKVLTPAPAKKEDDEDESLVSTGQLVPNVCQSDSDVSEEISEDVEAATQHRRESTQSDSDDCIVHGQAAGRKASERVRVEVVSLSLRAESRVARDANVVRLFVEYSLLDLPTEETPLSLPKPAQGRSINFNYSKVIPVDAENNAARRRLLRDVLRGRRPQMEKIRFTVVSEPPEEEEQDRECEDMGVAFLRIPEILERRKDLMETRLNVVDVLDSSEVVGSLTVSVEGLEALQAIMGDQDLDQEAVSASFLLPSMRHEETKTHMNMREHT</sequence>
<protein>
    <submittedName>
        <fullName evidence="8">Fantom isoform X1</fullName>
    </submittedName>
</protein>
<feature type="coiled-coil region" evidence="4">
    <location>
        <begin position="470"/>
        <end position="511"/>
    </location>
</feature>
<dbReference type="GO" id="GO:0046548">
    <property type="term" value="P:retinal rod cell development"/>
    <property type="evidence" value="ECO:0007669"/>
    <property type="project" value="TreeGrafter"/>
</dbReference>
<name>A0AAV6SYW0_SOLSE</name>
<keyword evidence="3" id="KW-0966">Cell projection</keyword>
<dbReference type="Pfam" id="PF18111">
    <property type="entry name" value="RPGR1_C"/>
    <property type="match status" value="1"/>
</dbReference>
<evidence type="ECO:0000259" key="7">
    <source>
        <dbReference type="Pfam" id="PF18111"/>
    </source>
</evidence>
<dbReference type="PANTHER" id="PTHR14240:SF1">
    <property type="entry name" value="PROTEIN FANTOM-RELATED"/>
    <property type="match status" value="1"/>
</dbReference>
<proteinExistence type="predicted"/>
<dbReference type="GO" id="GO:1905515">
    <property type="term" value="P:non-motile cilium assembly"/>
    <property type="evidence" value="ECO:0007669"/>
    <property type="project" value="TreeGrafter"/>
</dbReference>
<dbReference type="InterPro" id="IPR021656">
    <property type="entry name" value="C2-C2_1"/>
</dbReference>
<dbReference type="Pfam" id="PF11618">
    <property type="entry name" value="C2-C2_1"/>
    <property type="match status" value="1"/>
</dbReference>
<evidence type="ECO:0000256" key="3">
    <source>
        <dbReference type="ARBA" id="ARBA00023273"/>
    </source>
</evidence>
<keyword evidence="2 4" id="KW-0175">Coiled coil</keyword>
<feature type="coiled-coil region" evidence="4">
    <location>
        <begin position="178"/>
        <end position="230"/>
    </location>
</feature>
<evidence type="ECO:0000259" key="6">
    <source>
        <dbReference type="Pfam" id="PF11618"/>
    </source>
</evidence>
<evidence type="ECO:0000256" key="4">
    <source>
        <dbReference type="SAM" id="Coils"/>
    </source>
</evidence>
<evidence type="ECO:0000256" key="5">
    <source>
        <dbReference type="SAM" id="MobiDB-lite"/>
    </source>
</evidence>
<feature type="region of interest" description="Disordered" evidence="5">
    <location>
        <begin position="1"/>
        <end position="20"/>
    </location>
</feature>
<feature type="coiled-coil region" evidence="4">
    <location>
        <begin position="64"/>
        <end position="138"/>
    </location>
</feature>
<feature type="domain" description="RPGR-interacting protein 1 first C2" evidence="6">
    <location>
        <begin position="542"/>
        <end position="679"/>
    </location>
</feature>
<evidence type="ECO:0000313" key="8">
    <source>
        <dbReference type="EMBL" id="KAG7522151.1"/>
    </source>
</evidence>
<keyword evidence="9" id="KW-1185">Reference proteome</keyword>
<dbReference type="Proteomes" id="UP000693946">
    <property type="component" value="Linkage Group LG10"/>
</dbReference>
<comment type="caution">
    <text evidence="8">The sequence shown here is derived from an EMBL/GenBank/DDBJ whole genome shotgun (WGS) entry which is preliminary data.</text>
</comment>
<feature type="region of interest" description="Disordered" evidence="5">
    <location>
        <begin position="139"/>
        <end position="176"/>
    </location>
</feature>
<reference evidence="8 9" key="1">
    <citation type="journal article" date="2021" name="Sci. Rep.">
        <title>Chromosome anchoring in Senegalese sole (Solea senegalensis) reveals sex-associated markers and genome rearrangements in flatfish.</title>
        <authorList>
            <person name="Guerrero-Cozar I."/>
            <person name="Gomez-Garrido J."/>
            <person name="Berbel C."/>
            <person name="Martinez-Blanch J.F."/>
            <person name="Alioto T."/>
            <person name="Claros M.G."/>
            <person name="Gagnaire P.A."/>
            <person name="Manchado M."/>
        </authorList>
    </citation>
    <scope>NUCLEOTIDE SEQUENCE [LARGE SCALE GENOMIC DNA]</scope>
    <source>
        <strain evidence="8">Sse05_10M</strain>
    </source>
</reference>
<gene>
    <name evidence="8" type="ORF">JOB18_014484</name>
</gene>
<dbReference type="InterPro" id="IPR041091">
    <property type="entry name" value="RPGRIP1_C"/>
</dbReference>
<evidence type="ECO:0000313" key="9">
    <source>
        <dbReference type="Proteomes" id="UP000693946"/>
    </source>
</evidence>
<feature type="compositionally biased region" description="Acidic residues" evidence="5">
    <location>
        <begin position="802"/>
        <end position="812"/>
    </location>
</feature>